<evidence type="ECO:0000313" key="2">
    <source>
        <dbReference type="EMBL" id="SDC64312.1"/>
    </source>
</evidence>
<dbReference type="PROSITE" id="PS50943">
    <property type="entry name" value="HTH_CROC1"/>
    <property type="match status" value="1"/>
</dbReference>
<dbReference type="InterPro" id="IPR010982">
    <property type="entry name" value="Lambda_DNA-bd_dom_sf"/>
</dbReference>
<evidence type="ECO:0000313" key="3">
    <source>
        <dbReference type="Proteomes" id="UP000198757"/>
    </source>
</evidence>
<sequence>MQKRLLQIQQLDAKMQLYGPLQHIKAPSTGWLKAIRTTLGLSLKQLGNRLQKSKQNVAMLEQREKDGNISLNSLREVAGALDMELIYGFVPKDITLEQLIDRKATELATKIVLRTSQSMKLEGQQNKDARIKKAIGEKAQIFKTELPKILWD</sequence>
<name>A0A1G6N8X1_NIADE</name>
<organism evidence="2 3">
    <name type="scientific">Niabella drilacis (strain DSM 25811 / CCM 8410 / CCUG 62505 / LMG 26954 / E90)</name>
    <dbReference type="NCBI Taxonomy" id="1285928"/>
    <lineage>
        <taxon>Bacteria</taxon>
        <taxon>Pseudomonadati</taxon>
        <taxon>Bacteroidota</taxon>
        <taxon>Chitinophagia</taxon>
        <taxon>Chitinophagales</taxon>
        <taxon>Chitinophagaceae</taxon>
        <taxon>Niabella</taxon>
    </lineage>
</organism>
<dbReference type="OrthoDB" id="9785949at2"/>
<proteinExistence type="predicted"/>
<dbReference type="AlphaFoldDB" id="A0A1G6N8X1"/>
<accession>A0A1G6N8X1</accession>
<protein>
    <submittedName>
        <fullName evidence="2">Transcriptional regulator, XRE family</fullName>
    </submittedName>
</protein>
<dbReference type="CDD" id="cd00093">
    <property type="entry name" value="HTH_XRE"/>
    <property type="match status" value="1"/>
</dbReference>
<dbReference type="SUPFAM" id="SSF47413">
    <property type="entry name" value="lambda repressor-like DNA-binding domains"/>
    <property type="match status" value="1"/>
</dbReference>
<reference evidence="3" key="1">
    <citation type="submission" date="2016-10" db="EMBL/GenBank/DDBJ databases">
        <authorList>
            <person name="Varghese N."/>
            <person name="Submissions S."/>
        </authorList>
    </citation>
    <scope>NUCLEOTIDE SEQUENCE [LARGE SCALE GENOMIC DNA]</scope>
    <source>
        <strain evidence="3">DSM 25811 / CCM 8410 / LMG 26954 / E90</strain>
    </source>
</reference>
<evidence type="ECO:0000259" key="1">
    <source>
        <dbReference type="PROSITE" id="PS50943"/>
    </source>
</evidence>
<dbReference type="NCBIfam" id="TIGR02612">
    <property type="entry name" value="mob_myst_A"/>
    <property type="match status" value="1"/>
</dbReference>
<dbReference type="GO" id="GO:0003677">
    <property type="term" value="F:DNA binding"/>
    <property type="evidence" value="ECO:0007669"/>
    <property type="project" value="InterPro"/>
</dbReference>
<dbReference type="Gene3D" id="1.10.260.40">
    <property type="entry name" value="lambda repressor-like DNA-binding domains"/>
    <property type="match status" value="1"/>
</dbReference>
<dbReference type="InterPro" id="IPR001387">
    <property type="entry name" value="Cro/C1-type_HTH"/>
</dbReference>
<dbReference type="RefSeq" id="WP_090389370.1">
    <property type="nucleotide sequence ID" value="NZ_FMZO01000003.1"/>
</dbReference>
<feature type="domain" description="HTH cro/C1-type" evidence="1">
    <location>
        <begin position="32"/>
        <end position="89"/>
    </location>
</feature>
<gene>
    <name evidence="2" type="ORF">SAMN04487894_103197</name>
</gene>
<dbReference type="SMART" id="SM00530">
    <property type="entry name" value="HTH_XRE"/>
    <property type="match status" value="1"/>
</dbReference>
<keyword evidence="3" id="KW-1185">Reference proteome</keyword>
<dbReference type="InterPro" id="IPR013435">
    <property type="entry name" value="Mobile_mystery_prot_A"/>
</dbReference>
<dbReference type="Proteomes" id="UP000198757">
    <property type="component" value="Unassembled WGS sequence"/>
</dbReference>
<dbReference type="EMBL" id="FMZO01000003">
    <property type="protein sequence ID" value="SDC64312.1"/>
    <property type="molecule type" value="Genomic_DNA"/>
</dbReference>
<dbReference type="STRING" id="1285928.SAMN04487894_103197"/>